<dbReference type="PANTHER" id="PTHR46832">
    <property type="entry name" value="5'-METHYLTHIOADENOSINE/S-ADENOSYLHOMOCYSTEINE NUCLEOSIDASE"/>
    <property type="match status" value="1"/>
</dbReference>
<organism evidence="2 3">
    <name type="scientific">Caballeronia choica</name>
    <dbReference type="NCBI Taxonomy" id="326476"/>
    <lineage>
        <taxon>Bacteria</taxon>
        <taxon>Pseudomonadati</taxon>
        <taxon>Pseudomonadota</taxon>
        <taxon>Betaproteobacteria</taxon>
        <taxon>Burkholderiales</taxon>
        <taxon>Burkholderiaceae</taxon>
        <taxon>Caballeronia</taxon>
    </lineage>
</organism>
<evidence type="ECO:0000313" key="3">
    <source>
        <dbReference type="Proteomes" id="UP000054770"/>
    </source>
</evidence>
<dbReference type="CDD" id="cd17768">
    <property type="entry name" value="adenosylhopane_nucleosidase_HpnG-like"/>
    <property type="match status" value="1"/>
</dbReference>
<dbReference type="InterPro" id="IPR017831">
    <property type="entry name" value="Hopanoid-assoc_phosphoryl_HpnG"/>
</dbReference>
<dbReference type="GO" id="GO:0008782">
    <property type="term" value="F:adenosylhomocysteine nucleosidase activity"/>
    <property type="evidence" value="ECO:0007669"/>
    <property type="project" value="TreeGrafter"/>
</dbReference>
<dbReference type="Pfam" id="PF01048">
    <property type="entry name" value="PNP_UDP_1"/>
    <property type="match status" value="1"/>
</dbReference>
<proteinExistence type="predicted"/>
<dbReference type="Proteomes" id="UP000054770">
    <property type="component" value="Unassembled WGS sequence"/>
</dbReference>
<dbReference type="AlphaFoldDB" id="A0A158K1T2"/>
<dbReference type="GO" id="GO:0005829">
    <property type="term" value="C:cytosol"/>
    <property type="evidence" value="ECO:0007669"/>
    <property type="project" value="TreeGrafter"/>
</dbReference>
<gene>
    <name evidence="2" type="ORF">AWB68_04700</name>
</gene>
<dbReference type="Gene3D" id="3.40.50.1580">
    <property type="entry name" value="Nucleoside phosphorylase domain"/>
    <property type="match status" value="1"/>
</dbReference>
<dbReference type="EMBL" id="FCON02000059">
    <property type="protein sequence ID" value="SAL75082.1"/>
    <property type="molecule type" value="Genomic_DNA"/>
</dbReference>
<feature type="domain" description="Nucleoside phosphorylase" evidence="1">
    <location>
        <begin position="60"/>
        <end position="183"/>
    </location>
</feature>
<dbReference type="NCBIfam" id="NF005476">
    <property type="entry name" value="PRK07077.1"/>
    <property type="match status" value="1"/>
</dbReference>
<evidence type="ECO:0000259" key="1">
    <source>
        <dbReference type="Pfam" id="PF01048"/>
    </source>
</evidence>
<comment type="caution">
    <text evidence="2">The sequence shown here is derived from an EMBL/GenBank/DDBJ whole genome shotgun (WGS) entry which is preliminary data.</text>
</comment>
<dbReference type="NCBIfam" id="TIGR03468">
    <property type="entry name" value="HpnG"/>
    <property type="match status" value="1"/>
</dbReference>
<protein>
    <recommendedName>
        <fullName evidence="1">Nucleoside phosphorylase domain-containing protein</fullName>
    </recommendedName>
</protein>
<name>A0A158K1T2_9BURK</name>
<dbReference type="GO" id="GO:0008930">
    <property type="term" value="F:methylthioadenosine nucleosidase activity"/>
    <property type="evidence" value="ECO:0007669"/>
    <property type="project" value="TreeGrafter"/>
</dbReference>
<evidence type="ECO:0000313" key="2">
    <source>
        <dbReference type="EMBL" id="SAL75082.1"/>
    </source>
</evidence>
<dbReference type="PANTHER" id="PTHR46832:SF1">
    <property type="entry name" value="5'-METHYLTHIOADENOSINE_S-ADENOSYLHOMOCYSTEINE NUCLEOSIDASE"/>
    <property type="match status" value="1"/>
</dbReference>
<reference evidence="2" key="1">
    <citation type="submission" date="2016-01" db="EMBL/GenBank/DDBJ databases">
        <authorList>
            <person name="Peeters C."/>
        </authorList>
    </citation>
    <scope>NUCLEOTIDE SEQUENCE [LARGE SCALE GENOMIC DNA]</scope>
    <source>
        <strain evidence="2">LMG 22940</strain>
    </source>
</reference>
<dbReference type="OrthoDB" id="9033573at2"/>
<keyword evidence="3" id="KW-1185">Reference proteome</keyword>
<sequence length="248" mass="25695">MSANDARDARAFRRVPDGGRAGVPVVAVTGMAFEAKIVRGSGVTVVFAARADWLERALSEAVARGCSGIISFGTAGGLAPDLQPGTLIVADAVCGPFGRLATDAVWSNRIAEAFIGTPLAALTRRGTMAGVTAPVTSERDKRSLHQSTGALAVDMESHIAGAIATARGLPFAVCRSIVDPAWRTLPKAATAGLRDDGHTAIMPILRELLRQPSQLGALLRLAGDARAARTSLIQARHALGVARALAFD</sequence>
<accession>A0A158K1T2</accession>
<dbReference type="GO" id="GO:0009116">
    <property type="term" value="P:nucleoside metabolic process"/>
    <property type="evidence" value="ECO:0007669"/>
    <property type="project" value="InterPro"/>
</dbReference>
<dbReference type="InterPro" id="IPR035994">
    <property type="entry name" value="Nucleoside_phosphorylase_sf"/>
</dbReference>
<dbReference type="GO" id="GO:0019284">
    <property type="term" value="P:L-methionine salvage from S-adenosylmethionine"/>
    <property type="evidence" value="ECO:0007669"/>
    <property type="project" value="TreeGrafter"/>
</dbReference>
<dbReference type="SUPFAM" id="SSF53167">
    <property type="entry name" value="Purine and uridine phosphorylases"/>
    <property type="match status" value="1"/>
</dbReference>
<dbReference type="InterPro" id="IPR000845">
    <property type="entry name" value="Nucleoside_phosphorylase_d"/>
</dbReference>